<feature type="chain" id="PRO_5005892572" evidence="1">
    <location>
        <begin position="21"/>
        <end position="57"/>
    </location>
</feature>
<proteinExistence type="predicted"/>
<evidence type="ECO:0000256" key="1">
    <source>
        <dbReference type="SAM" id="SignalP"/>
    </source>
</evidence>
<name>A0A0N5A0N0_PARTI</name>
<protein>
    <submittedName>
        <fullName evidence="3">Secreted protein</fullName>
    </submittedName>
</protein>
<keyword evidence="1" id="KW-0732">Signal</keyword>
<dbReference type="Proteomes" id="UP000038045">
    <property type="component" value="Unplaced"/>
</dbReference>
<dbReference type="WBParaSite" id="PTRK_0001498500.1">
    <property type="protein sequence ID" value="PTRK_0001498500.1"/>
    <property type="gene ID" value="PTRK_0001498500"/>
</dbReference>
<evidence type="ECO:0000313" key="3">
    <source>
        <dbReference type="WBParaSite" id="PTRK_0001498500.1"/>
    </source>
</evidence>
<sequence>MWISVWAFFTQILVMRSGLADTGSRIPIGYICPRFRFSAIKWPNGLWGMAMRRTRIT</sequence>
<dbReference type="AlphaFoldDB" id="A0A0N5A0N0"/>
<accession>A0A0N5A0N0</accession>
<evidence type="ECO:0000313" key="2">
    <source>
        <dbReference type="Proteomes" id="UP000038045"/>
    </source>
</evidence>
<reference evidence="3" key="1">
    <citation type="submission" date="2017-02" db="UniProtKB">
        <authorList>
            <consortium name="WormBaseParasite"/>
        </authorList>
    </citation>
    <scope>IDENTIFICATION</scope>
</reference>
<keyword evidence="2" id="KW-1185">Reference proteome</keyword>
<feature type="signal peptide" evidence="1">
    <location>
        <begin position="1"/>
        <end position="20"/>
    </location>
</feature>
<organism evidence="2 3">
    <name type="scientific">Parastrongyloides trichosuri</name>
    <name type="common">Possum-specific nematode worm</name>
    <dbReference type="NCBI Taxonomy" id="131310"/>
    <lineage>
        <taxon>Eukaryota</taxon>
        <taxon>Metazoa</taxon>
        <taxon>Ecdysozoa</taxon>
        <taxon>Nematoda</taxon>
        <taxon>Chromadorea</taxon>
        <taxon>Rhabditida</taxon>
        <taxon>Tylenchina</taxon>
        <taxon>Panagrolaimomorpha</taxon>
        <taxon>Strongyloidoidea</taxon>
        <taxon>Strongyloididae</taxon>
        <taxon>Parastrongyloides</taxon>
    </lineage>
</organism>